<feature type="compositionally biased region" description="Low complexity" evidence="1">
    <location>
        <begin position="438"/>
        <end position="464"/>
    </location>
</feature>
<feature type="compositionally biased region" description="Polar residues" evidence="1">
    <location>
        <begin position="259"/>
        <end position="278"/>
    </location>
</feature>
<reference evidence="2 3" key="1">
    <citation type="submission" date="2023-03" db="EMBL/GenBank/DDBJ databases">
        <authorList>
            <person name="Mo P."/>
        </authorList>
    </citation>
    <scope>NUCLEOTIDE SEQUENCE [LARGE SCALE GENOMIC DNA]</scope>
    <source>
        <strain evidence="2 3">HUAS 5</strain>
    </source>
</reference>
<sequence>MAGRKPGGGTAFEDMSHEQMLAWLDQANAGTVQAAADRLVAAAEEIRKIAEELKVRPQWVEWKGKGADAFRTWSGDLANSTLRLGDFSEDAAKWLAETSGAIAQAQVAIPRDAESAQANLDAARAARNDPDAAAVGAKSTSELEALAANKEKVRQQAAAQMRKLGQTYTWSATQLNALERPKFPPPPKAFVPTDSRSIGYDPTENRPGSSVTGTTISGTVSSAYLAQGREGSAGAPDLRQSQSPGAASSAHHTPVDVKQPTQMAVDSVATLPQSSPSPTAAAGSQPGPESVKGGVAPQSGITPPVFGSRAGAPVNSPAGHGRAPGMGRMPFQPGQGPTLNPVRMPSGAGAAGSSNGIVGGRSVMPPEGRPTGAIPRGTVVGGDRAVTHGPVGPTAGTASPAGRVVGQQSQVPARRSQFSNGGVVGGRPLPNAGGGSGRPQQPGRTGAVVSGPGSPGTAGSSGSADHGIVGGVSSAARSGQSHGAGGARAPQPASPTSPGGRNGRPRRAAEDEETRRQDDRRTVPPVIN</sequence>
<accession>A0ABY8K760</accession>
<dbReference type="InterPro" id="IPR038332">
    <property type="entry name" value="PPE_sf"/>
</dbReference>
<dbReference type="RefSeq" id="WP_279335752.1">
    <property type="nucleotide sequence ID" value="NZ_CP121682.1"/>
</dbReference>
<name>A0ABY8K760_9ACTN</name>
<feature type="compositionally biased region" description="Basic and acidic residues" evidence="1">
    <location>
        <begin position="507"/>
        <end position="522"/>
    </location>
</feature>
<feature type="compositionally biased region" description="Polar residues" evidence="1">
    <location>
        <begin position="406"/>
        <end position="420"/>
    </location>
</feature>
<feature type="compositionally biased region" description="Low complexity" evidence="1">
    <location>
        <begin position="208"/>
        <end position="222"/>
    </location>
</feature>
<evidence type="ECO:0000313" key="3">
    <source>
        <dbReference type="Proteomes" id="UP001216440"/>
    </source>
</evidence>
<organism evidence="2 3">
    <name type="scientific">Streptomyces cathayae</name>
    <dbReference type="NCBI Taxonomy" id="3031124"/>
    <lineage>
        <taxon>Bacteria</taxon>
        <taxon>Bacillati</taxon>
        <taxon>Actinomycetota</taxon>
        <taxon>Actinomycetes</taxon>
        <taxon>Kitasatosporales</taxon>
        <taxon>Streptomycetaceae</taxon>
        <taxon>Streptomyces</taxon>
    </lineage>
</organism>
<gene>
    <name evidence="2" type="ORF">PYS65_22570</name>
</gene>
<keyword evidence="2" id="KW-0648">Protein biosynthesis</keyword>
<dbReference type="Proteomes" id="UP001216440">
    <property type="component" value="Chromosome"/>
</dbReference>
<protein>
    <submittedName>
        <fullName evidence="2">Translation initiation factor IF-2</fullName>
    </submittedName>
</protein>
<dbReference type="Gene3D" id="1.20.1260.20">
    <property type="entry name" value="PPE superfamily"/>
    <property type="match status" value="1"/>
</dbReference>
<evidence type="ECO:0000256" key="1">
    <source>
        <dbReference type="SAM" id="MobiDB-lite"/>
    </source>
</evidence>
<evidence type="ECO:0000313" key="2">
    <source>
        <dbReference type="EMBL" id="WGD42701.1"/>
    </source>
</evidence>
<keyword evidence="3" id="KW-1185">Reference proteome</keyword>
<dbReference type="GO" id="GO:0003743">
    <property type="term" value="F:translation initiation factor activity"/>
    <property type="evidence" value="ECO:0007669"/>
    <property type="project" value="UniProtKB-KW"/>
</dbReference>
<keyword evidence="2" id="KW-0396">Initiation factor</keyword>
<dbReference type="EMBL" id="CP121682">
    <property type="protein sequence ID" value="WGD42701.1"/>
    <property type="molecule type" value="Genomic_DNA"/>
</dbReference>
<feature type="region of interest" description="Disordered" evidence="1">
    <location>
        <begin position="177"/>
        <end position="528"/>
    </location>
</feature>
<proteinExistence type="predicted"/>
<feature type="compositionally biased region" description="Low complexity" evidence="1">
    <location>
        <begin position="346"/>
        <end position="356"/>
    </location>
</feature>